<accession>A0ABU6V1Y1</accession>
<comment type="caution">
    <text evidence="2">The sequence shown here is derived from an EMBL/GenBank/DDBJ whole genome shotgun (WGS) entry which is preliminary data.</text>
</comment>
<feature type="transmembrane region" description="Helical" evidence="1">
    <location>
        <begin position="74"/>
        <end position="102"/>
    </location>
</feature>
<dbReference type="EMBL" id="JASCZI010125847">
    <property type="protein sequence ID" value="MED6166346.1"/>
    <property type="molecule type" value="Genomic_DNA"/>
</dbReference>
<organism evidence="2 3">
    <name type="scientific">Stylosanthes scabra</name>
    <dbReference type="NCBI Taxonomy" id="79078"/>
    <lineage>
        <taxon>Eukaryota</taxon>
        <taxon>Viridiplantae</taxon>
        <taxon>Streptophyta</taxon>
        <taxon>Embryophyta</taxon>
        <taxon>Tracheophyta</taxon>
        <taxon>Spermatophyta</taxon>
        <taxon>Magnoliopsida</taxon>
        <taxon>eudicotyledons</taxon>
        <taxon>Gunneridae</taxon>
        <taxon>Pentapetalae</taxon>
        <taxon>rosids</taxon>
        <taxon>fabids</taxon>
        <taxon>Fabales</taxon>
        <taxon>Fabaceae</taxon>
        <taxon>Papilionoideae</taxon>
        <taxon>50 kb inversion clade</taxon>
        <taxon>dalbergioids sensu lato</taxon>
        <taxon>Dalbergieae</taxon>
        <taxon>Pterocarpus clade</taxon>
        <taxon>Stylosanthes</taxon>
    </lineage>
</organism>
<proteinExistence type="predicted"/>
<protein>
    <submittedName>
        <fullName evidence="2">Uncharacterized protein</fullName>
    </submittedName>
</protein>
<keyword evidence="3" id="KW-1185">Reference proteome</keyword>
<keyword evidence="1" id="KW-0812">Transmembrane</keyword>
<gene>
    <name evidence="2" type="ORF">PIB30_108351</name>
</gene>
<evidence type="ECO:0000313" key="2">
    <source>
        <dbReference type="EMBL" id="MED6166346.1"/>
    </source>
</evidence>
<name>A0ABU6V1Y1_9FABA</name>
<keyword evidence="1" id="KW-1133">Transmembrane helix</keyword>
<sequence length="205" mass="22288">MQERASTSWVWMDKLPFHVAAMRICPAKSLAAMPTPIVPSSITNASTLILIRWVGGGLYLSSLVEPAGGGFNSFSLLVLALMNSSCFFLAISATFMGGFFTFKTELISSVPQCQDAAAKQALNLGIRGFHQSFDPLVAFNSGFEVDRIPSRIWNQKLRANSQLLNRLVLVGSEPMRALQVQLIDRGCALAFERRLQFGSPGDGGD</sequence>
<reference evidence="2 3" key="1">
    <citation type="journal article" date="2023" name="Plants (Basel)">
        <title>Bridging the Gap: Combining Genomics and Transcriptomics Approaches to Understand Stylosanthes scabra, an Orphan Legume from the Brazilian Caatinga.</title>
        <authorList>
            <person name="Ferreira-Neto J.R.C."/>
            <person name="da Silva M.D."/>
            <person name="Binneck E."/>
            <person name="de Melo N.F."/>
            <person name="da Silva R.H."/>
            <person name="de Melo A.L.T.M."/>
            <person name="Pandolfi V."/>
            <person name="Bustamante F.O."/>
            <person name="Brasileiro-Vidal A.C."/>
            <person name="Benko-Iseppon A.M."/>
        </authorList>
    </citation>
    <scope>NUCLEOTIDE SEQUENCE [LARGE SCALE GENOMIC DNA]</scope>
    <source>
        <tissue evidence="2">Leaves</tissue>
    </source>
</reference>
<evidence type="ECO:0000313" key="3">
    <source>
        <dbReference type="Proteomes" id="UP001341840"/>
    </source>
</evidence>
<dbReference type="Proteomes" id="UP001341840">
    <property type="component" value="Unassembled WGS sequence"/>
</dbReference>
<keyword evidence="1" id="KW-0472">Membrane</keyword>
<evidence type="ECO:0000256" key="1">
    <source>
        <dbReference type="SAM" id="Phobius"/>
    </source>
</evidence>